<dbReference type="NCBIfam" id="TIGR01974">
    <property type="entry name" value="NDH_I_L"/>
    <property type="match status" value="1"/>
</dbReference>
<feature type="transmembrane region" description="Helical" evidence="16">
    <location>
        <begin position="487"/>
        <end position="510"/>
    </location>
</feature>
<keyword evidence="12 16" id="KW-0830">Ubiquinone</keyword>
<dbReference type="NCBIfam" id="NF005141">
    <property type="entry name" value="PRK06590.1"/>
    <property type="match status" value="1"/>
</dbReference>
<dbReference type="PANTHER" id="PTHR42829">
    <property type="entry name" value="NADH-UBIQUINONE OXIDOREDUCTASE CHAIN 5"/>
    <property type="match status" value="1"/>
</dbReference>
<protein>
    <recommendedName>
        <fullName evidence="3 16">NADH-ubiquinone oxidoreductase chain 5</fullName>
        <ecNumber evidence="2 16">7.1.1.2</ecNumber>
    </recommendedName>
</protein>
<evidence type="ECO:0000256" key="6">
    <source>
        <dbReference type="ARBA" id="ARBA00022692"/>
    </source>
</evidence>
<feature type="transmembrane region" description="Helical" evidence="16">
    <location>
        <begin position="31"/>
        <end position="48"/>
    </location>
</feature>
<dbReference type="AlphaFoldDB" id="A0A6G7GE58"/>
<evidence type="ECO:0000259" key="19">
    <source>
        <dbReference type="Pfam" id="PF06455"/>
    </source>
</evidence>
<dbReference type="GO" id="GO:0005743">
    <property type="term" value="C:mitochondrial inner membrane"/>
    <property type="evidence" value="ECO:0007669"/>
    <property type="project" value="UniProtKB-SubCell"/>
</dbReference>
<keyword evidence="5" id="KW-0679">Respiratory chain</keyword>
<evidence type="ECO:0000256" key="4">
    <source>
        <dbReference type="ARBA" id="ARBA00022448"/>
    </source>
</evidence>
<evidence type="ECO:0000313" key="20">
    <source>
        <dbReference type="EMBL" id="QIH96592.1"/>
    </source>
</evidence>
<dbReference type="InterPro" id="IPR003945">
    <property type="entry name" value="NU5C-like"/>
</dbReference>
<dbReference type="Pfam" id="PF06455">
    <property type="entry name" value="NADH5_C"/>
    <property type="match status" value="1"/>
</dbReference>
<evidence type="ECO:0000259" key="18">
    <source>
        <dbReference type="Pfam" id="PF00662"/>
    </source>
</evidence>
<feature type="transmembrane region" description="Helical" evidence="16">
    <location>
        <begin position="400"/>
        <end position="421"/>
    </location>
</feature>
<keyword evidence="10 16" id="KW-1133">Transmembrane helix</keyword>
<evidence type="ECO:0000259" key="17">
    <source>
        <dbReference type="Pfam" id="PF00361"/>
    </source>
</evidence>
<dbReference type="GO" id="GO:0008137">
    <property type="term" value="F:NADH dehydrogenase (ubiquinone) activity"/>
    <property type="evidence" value="ECO:0007669"/>
    <property type="project" value="UniProtKB-EC"/>
</dbReference>
<feature type="transmembrane region" description="Helical" evidence="16">
    <location>
        <begin position="326"/>
        <end position="348"/>
    </location>
</feature>
<organism evidence="20">
    <name type="scientific">Chrysaora pacifica</name>
    <dbReference type="NCBI Taxonomy" id="1911418"/>
    <lineage>
        <taxon>Eukaryota</taxon>
        <taxon>Metazoa</taxon>
        <taxon>Cnidaria</taxon>
        <taxon>Scyphozoa</taxon>
        <taxon>Semaeostomeae</taxon>
        <taxon>Pelagiidae</taxon>
        <taxon>Chrysaora</taxon>
    </lineage>
</organism>
<geneLocation type="mitochondrion" evidence="20"/>
<feature type="transmembrane region" description="Helical" evidence="16">
    <location>
        <begin position="238"/>
        <end position="258"/>
    </location>
</feature>
<evidence type="ECO:0000256" key="11">
    <source>
        <dbReference type="ARBA" id="ARBA00023027"/>
    </source>
</evidence>
<dbReference type="EMBL" id="MN448506">
    <property type="protein sequence ID" value="QIH96592.1"/>
    <property type="molecule type" value="Genomic_DNA"/>
</dbReference>
<feature type="transmembrane region" description="Helical" evidence="16">
    <location>
        <begin position="586"/>
        <end position="604"/>
    </location>
</feature>
<feature type="transmembrane region" description="Helical" evidence="16">
    <location>
        <begin position="6"/>
        <end position="24"/>
    </location>
</feature>
<keyword evidence="11 16" id="KW-0520">NAD</keyword>
<feature type="transmembrane region" description="Helical" evidence="16">
    <location>
        <begin position="207"/>
        <end position="226"/>
    </location>
</feature>
<dbReference type="InterPro" id="IPR010934">
    <property type="entry name" value="NADH_DH_su5_C"/>
</dbReference>
<dbReference type="Pfam" id="PF00361">
    <property type="entry name" value="Proton_antipo_M"/>
    <property type="match status" value="1"/>
</dbReference>
<feature type="transmembrane region" description="Helical" evidence="16">
    <location>
        <begin position="167"/>
        <end position="187"/>
    </location>
</feature>
<dbReference type="Pfam" id="PF00662">
    <property type="entry name" value="Proton_antipo_N"/>
    <property type="match status" value="1"/>
</dbReference>
<dbReference type="EC" id="7.1.1.2" evidence="2 16"/>
<evidence type="ECO:0000256" key="3">
    <source>
        <dbReference type="ARBA" id="ARBA00021096"/>
    </source>
</evidence>
<evidence type="ECO:0000256" key="15">
    <source>
        <dbReference type="ARBA" id="ARBA00049551"/>
    </source>
</evidence>
<dbReference type="PRINTS" id="PR01434">
    <property type="entry name" value="NADHDHGNASE5"/>
</dbReference>
<accession>A0A6G7GE58</accession>
<name>A0A6G7GE58_9CNID</name>
<feature type="transmembrane region" description="Helical" evidence="16">
    <location>
        <begin position="81"/>
        <end position="101"/>
    </location>
</feature>
<comment type="function">
    <text evidence="16">Core subunit of the mitochondrial membrane respiratory chain NADH dehydrogenase (Complex I) which catalyzes electron transfer from NADH through the respiratory chain, using ubiquinone as an electron acceptor. Essential for the catalytic activity and assembly of complex I.</text>
</comment>
<feature type="transmembrane region" description="Helical" evidence="16">
    <location>
        <begin position="136"/>
        <end position="155"/>
    </location>
</feature>
<evidence type="ECO:0000256" key="8">
    <source>
        <dbReference type="ARBA" id="ARBA00022967"/>
    </source>
</evidence>
<keyword evidence="6 16" id="KW-0812">Transmembrane</keyword>
<evidence type="ECO:0000256" key="1">
    <source>
        <dbReference type="ARBA" id="ARBA00004448"/>
    </source>
</evidence>
<feature type="transmembrane region" description="Helical" evidence="16">
    <location>
        <begin position="113"/>
        <end position="130"/>
    </location>
</feature>
<feature type="transmembrane region" description="Helical" evidence="16">
    <location>
        <begin position="270"/>
        <end position="291"/>
    </location>
</feature>
<evidence type="ECO:0000256" key="14">
    <source>
        <dbReference type="ARBA" id="ARBA00023136"/>
    </source>
</evidence>
<dbReference type="InterPro" id="IPR018393">
    <property type="entry name" value="NADHpl_OxRdtase_5_subgr"/>
</dbReference>
<feature type="domain" description="NADH-Ubiquinone oxidoreductase (complex I) chain 5 N-terminal" evidence="18">
    <location>
        <begin position="64"/>
        <end position="114"/>
    </location>
</feature>
<dbReference type="PANTHER" id="PTHR42829:SF2">
    <property type="entry name" value="NADH-UBIQUINONE OXIDOREDUCTASE CHAIN 5"/>
    <property type="match status" value="1"/>
</dbReference>
<evidence type="ECO:0000256" key="16">
    <source>
        <dbReference type="RuleBase" id="RU003404"/>
    </source>
</evidence>
<comment type="similarity">
    <text evidence="16">Belongs to the complex I subunit 5 family.</text>
</comment>
<keyword evidence="13 16" id="KW-0496">Mitochondrion</keyword>
<evidence type="ECO:0000256" key="7">
    <source>
        <dbReference type="ARBA" id="ARBA00022792"/>
    </source>
</evidence>
<keyword evidence="8" id="KW-1278">Translocase</keyword>
<keyword evidence="7" id="KW-0999">Mitochondrion inner membrane</keyword>
<dbReference type="GO" id="GO:0042773">
    <property type="term" value="P:ATP synthesis coupled electron transport"/>
    <property type="evidence" value="ECO:0007669"/>
    <property type="project" value="InterPro"/>
</dbReference>
<keyword evidence="4 16" id="KW-0813">Transport</keyword>
<sequence>MYILIILLPLISSLVILLLGRNFGVRGSNHFSLLCLGIANLLSCFSYYETVILKSSIHINLFNWIPLNLFDASINFHVDSISGGMILIVNMVSFLVHLYSTSYMEGDPHSCRFMGYLSLFTFFMLVLVSSQNYVQLFIGWEGVGLCSYLLINYWFGRLQANKAAIKAMLVNRVGDAALIAGVMLIWYNYGTVNFHSIFPSNQNFASTLIPIFLLIGAVGKSAQFGLHTWLPDAMEGPTPVSALIHAATMVTAGVYLIIRSSSLFEASSIALIVTGLIGAITALFAATIGLAQNDIKKIIAYSTCSQLGFMVLACGISYYSVGLFHLINHAFFKALLFLGAGSVIHAMVDEQDIRKMGSTVLSLPLSSVFILIGSLALAGTPFMTGYYSKDLLLELSTKQYYLIIVCWLGLIATLLTAFYSFKLINRTFMLYQNSPKNWWTVAHEGKFNLLFPLFVLSMGSIFFGYFFKDPILGSVIHPNLSVLVKLTPLLLSGLGVLAGLFIFLITKNLWNLFFSFNIIKPYDFLVTAWGFDKIISTFLVSPLWKFGYKTSLKLFDLGIVETIGPFGLSKRVVLLTQNLSKLQPGYLFNYAIIMILFASIFILIN</sequence>
<evidence type="ECO:0000256" key="9">
    <source>
        <dbReference type="ARBA" id="ARBA00022982"/>
    </source>
</evidence>
<keyword evidence="14 16" id="KW-0472">Membrane</keyword>
<evidence type="ECO:0000256" key="12">
    <source>
        <dbReference type="ARBA" id="ARBA00023075"/>
    </source>
</evidence>
<keyword evidence="9" id="KW-0249">Electron transport</keyword>
<feature type="domain" description="NADH:quinone oxidoreductase/Mrp antiporter transmembrane" evidence="17">
    <location>
        <begin position="130"/>
        <end position="416"/>
    </location>
</feature>
<evidence type="ECO:0000256" key="13">
    <source>
        <dbReference type="ARBA" id="ARBA00023128"/>
    </source>
</evidence>
<feature type="transmembrane region" description="Helical" evidence="16">
    <location>
        <begin position="447"/>
        <end position="467"/>
    </location>
</feature>
<dbReference type="GO" id="GO:0003954">
    <property type="term" value="F:NADH dehydrogenase activity"/>
    <property type="evidence" value="ECO:0007669"/>
    <property type="project" value="TreeGrafter"/>
</dbReference>
<reference evidence="20" key="1">
    <citation type="journal article" date="2020" name="Mitochondrial DNA Part B Resour">
        <title>Complete mitochondrial genome of the jellyfish, Chrysaora pacifica (Goette, 1886) (Cnidaria, Scyphozoa) and the phylogenetic relationship in the related species.</title>
        <authorList>
            <person name="Wang Y."/>
            <person name="Yin J."/>
        </authorList>
    </citation>
    <scope>NUCLEOTIDE SEQUENCE</scope>
</reference>
<evidence type="ECO:0000256" key="2">
    <source>
        <dbReference type="ARBA" id="ARBA00012944"/>
    </source>
</evidence>
<proteinExistence type="inferred from homology"/>
<feature type="transmembrane region" description="Helical" evidence="16">
    <location>
        <begin position="360"/>
        <end position="380"/>
    </location>
</feature>
<comment type="catalytic activity">
    <reaction evidence="15 16">
        <text>a ubiquinone + NADH + 5 H(+)(in) = a ubiquinol + NAD(+) + 4 H(+)(out)</text>
        <dbReference type="Rhea" id="RHEA:29091"/>
        <dbReference type="Rhea" id="RHEA-COMP:9565"/>
        <dbReference type="Rhea" id="RHEA-COMP:9566"/>
        <dbReference type="ChEBI" id="CHEBI:15378"/>
        <dbReference type="ChEBI" id="CHEBI:16389"/>
        <dbReference type="ChEBI" id="CHEBI:17976"/>
        <dbReference type="ChEBI" id="CHEBI:57540"/>
        <dbReference type="ChEBI" id="CHEBI:57945"/>
        <dbReference type="EC" id="7.1.1.2"/>
    </reaction>
</comment>
<comment type="subcellular location">
    <subcellularLocation>
        <location evidence="1">Mitochondrion inner membrane</location>
        <topology evidence="1">Multi-pass membrane protein</topology>
    </subcellularLocation>
</comment>
<evidence type="ECO:0000256" key="5">
    <source>
        <dbReference type="ARBA" id="ARBA00022660"/>
    </source>
</evidence>
<dbReference type="InterPro" id="IPR001516">
    <property type="entry name" value="Proton_antipo_N"/>
</dbReference>
<gene>
    <name evidence="20" type="primary">nad5</name>
</gene>
<evidence type="ECO:0000256" key="10">
    <source>
        <dbReference type="ARBA" id="ARBA00022989"/>
    </source>
</evidence>
<feature type="transmembrane region" description="Helical" evidence="16">
    <location>
        <begin position="298"/>
        <end position="320"/>
    </location>
</feature>
<feature type="domain" description="NADH dehydrogenase subunit 5 C-terminal" evidence="19">
    <location>
        <begin position="419"/>
        <end position="603"/>
    </location>
</feature>
<dbReference type="GO" id="GO:0015990">
    <property type="term" value="P:electron transport coupled proton transport"/>
    <property type="evidence" value="ECO:0007669"/>
    <property type="project" value="TreeGrafter"/>
</dbReference>
<dbReference type="InterPro" id="IPR001750">
    <property type="entry name" value="ND/Mrp_TM"/>
</dbReference>
<dbReference type="Gene3D" id="1.20.5.2700">
    <property type="match status" value="1"/>
</dbReference>